<evidence type="ECO:0000259" key="7">
    <source>
        <dbReference type="PROSITE" id="PS51900"/>
    </source>
</evidence>
<comment type="caution">
    <text evidence="8">The sequence shown here is derived from an EMBL/GenBank/DDBJ whole genome shotgun (WGS) entry which is preliminary data.</text>
</comment>
<dbReference type="Pfam" id="PF02899">
    <property type="entry name" value="Phage_int_SAM_1"/>
    <property type="match status" value="1"/>
</dbReference>
<dbReference type="InterPro" id="IPR050090">
    <property type="entry name" value="Tyrosine_recombinase_XerCD"/>
</dbReference>
<evidence type="ECO:0000259" key="6">
    <source>
        <dbReference type="PROSITE" id="PS51898"/>
    </source>
</evidence>
<dbReference type="InterPro" id="IPR004107">
    <property type="entry name" value="Integrase_SAM-like_N"/>
</dbReference>
<dbReference type="PROSITE" id="PS51900">
    <property type="entry name" value="CB"/>
    <property type="match status" value="1"/>
</dbReference>
<accession>A0ABY0FNY7</accession>
<evidence type="ECO:0000256" key="1">
    <source>
        <dbReference type="ARBA" id="ARBA00008857"/>
    </source>
</evidence>
<dbReference type="InterPro" id="IPR011010">
    <property type="entry name" value="DNA_brk_join_enz"/>
</dbReference>
<dbReference type="PANTHER" id="PTHR30349">
    <property type="entry name" value="PHAGE INTEGRASE-RELATED"/>
    <property type="match status" value="1"/>
</dbReference>
<evidence type="ECO:0000256" key="3">
    <source>
        <dbReference type="ARBA" id="ARBA00023125"/>
    </source>
</evidence>
<evidence type="ECO:0000313" key="8">
    <source>
        <dbReference type="EMBL" id="RYC74645.1"/>
    </source>
</evidence>
<feature type="domain" description="Tyr recombinase" evidence="6">
    <location>
        <begin position="138"/>
        <end position="326"/>
    </location>
</feature>
<gene>
    <name evidence="8" type="primary">xerD_2</name>
    <name evidence="8" type="ORF">G3RUM_00513</name>
</gene>
<keyword evidence="3 5" id="KW-0238">DNA-binding</keyword>
<dbReference type="Proteomes" id="UP001191019">
    <property type="component" value="Unassembled WGS sequence"/>
</dbReference>
<dbReference type="InterPro" id="IPR044068">
    <property type="entry name" value="CB"/>
</dbReference>
<keyword evidence="2" id="KW-0229">DNA integration</keyword>
<comment type="similarity">
    <text evidence="1">Belongs to the 'phage' integrase family.</text>
</comment>
<evidence type="ECO:0000256" key="5">
    <source>
        <dbReference type="PROSITE-ProRule" id="PRU01248"/>
    </source>
</evidence>
<dbReference type="CDD" id="cd00798">
    <property type="entry name" value="INT_XerDC_C"/>
    <property type="match status" value="1"/>
</dbReference>
<reference evidence="8 9" key="2">
    <citation type="journal article" date="2020" name="Cell Rep.">
        <title>Acquisition and Adaptation of Ultra-small Parasitic Reduced Genome Bacteria to Mammalian Hosts.</title>
        <authorList>
            <person name="McLean J.S."/>
            <person name="Bor B."/>
            <person name="Kerns K.A."/>
            <person name="Liu Q."/>
            <person name="To T.T."/>
            <person name="Solden L."/>
            <person name="Hendrickson E.L."/>
            <person name="Wrighton K."/>
            <person name="Shi W."/>
            <person name="He X."/>
        </authorList>
    </citation>
    <scope>NUCLEOTIDE SEQUENCE [LARGE SCALE GENOMIC DNA]</scope>
    <source>
        <strain evidence="8 9">TM7_G3_2_Rum_HOT_351B</strain>
    </source>
</reference>
<evidence type="ECO:0000256" key="4">
    <source>
        <dbReference type="ARBA" id="ARBA00023172"/>
    </source>
</evidence>
<keyword evidence="9" id="KW-1185">Reference proteome</keyword>
<dbReference type="EMBL" id="PRLM01000005">
    <property type="protein sequence ID" value="RYC74645.1"/>
    <property type="molecule type" value="Genomic_DNA"/>
</dbReference>
<proteinExistence type="inferred from homology"/>
<dbReference type="Gene3D" id="1.10.443.10">
    <property type="entry name" value="Intergrase catalytic core"/>
    <property type="match status" value="1"/>
</dbReference>
<dbReference type="Gene3D" id="1.10.150.130">
    <property type="match status" value="1"/>
</dbReference>
<dbReference type="InterPro" id="IPR010998">
    <property type="entry name" value="Integrase_recombinase_N"/>
</dbReference>
<reference evidence="8 9" key="1">
    <citation type="journal article" date="2018" name="bioRxiv">
        <title>Evidence of independent acquisition and adaption of ultra-small bacteria to human hosts across the highly diverse yet reduced genomes of the phylum Saccharibacteria.</title>
        <authorList>
            <person name="McLean J.S."/>
            <person name="Bor B."/>
            <person name="To T.T."/>
            <person name="Liu Q."/>
            <person name="Kearns K.A."/>
            <person name="Solden L.M."/>
            <person name="Wrighton K.C."/>
            <person name="He X."/>
            <person name="Shi W."/>
        </authorList>
    </citation>
    <scope>NUCLEOTIDE SEQUENCE [LARGE SCALE GENOMIC DNA]</scope>
    <source>
        <strain evidence="8 9">TM7_G3_2_Rum_HOT_351B</strain>
    </source>
</reference>
<dbReference type="PANTHER" id="PTHR30349:SF41">
    <property type="entry name" value="INTEGRASE_RECOMBINASE PROTEIN MJ0367-RELATED"/>
    <property type="match status" value="1"/>
</dbReference>
<name>A0ABY0FNY7_9BACT</name>
<dbReference type="InterPro" id="IPR002104">
    <property type="entry name" value="Integrase_catalytic"/>
</dbReference>
<dbReference type="NCBIfam" id="NF040815">
    <property type="entry name" value="recomb_XerA_Arch"/>
    <property type="match status" value="1"/>
</dbReference>
<sequence length="333" mass="38385">MATVCILSLGCVRTVIWYNIIMYISDLIEDFLEHLEIESGRSKKTIENYRLYLERFLEISQEILNKDDIKPSDIDRELLRKYRLRLNRYGSENGGDDLKTITQTYHLIALRGFLKYLTRREIKSLDPSLIDLPHVIRKQVTFLHFDEVEDMLNQIDTSTESGLRDRAIIELLYSGGLRVSELVGLDRGSINLERREFMVRGKGSKDRPIFISQSAADRVQDYLDARTDSLPALFLNNSRNTQTVDTSGDFRRITARSVERIVEKYARLAGIAKHVSPHTLRHSFATDLLMNGADLRSVQSMLGHADISTTQIYTHVTDAHLKEIHEKFHSETK</sequence>
<dbReference type="PROSITE" id="PS51898">
    <property type="entry name" value="TYR_RECOMBINASE"/>
    <property type="match status" value="1"/>
</dbReference>
<dbReference type="SUPFAM" id="SSF56349">
    <property type="entry name" value="DNA breaking-rejoining enzymes"/>
    <property type="match status" value="1"/>
</dbReference>
<organism evidence="8 9">
    <name type="scientific">Candidatus Nanosyncoccus alces</name>
    <dbReference type="NCBI Taxonomy" id="2171997"/>
    <lineage>
        <taxon>Bacteria</taxon>
        <taxon>Candidatus Saccharimonadota</taxon>
        <taxon>Candidatus Nanosyncoccalia</taxon>
        <taxon>Candidatus Nanosyncoccales</taxon>
        <taxon>Candidatus Nanosyncoccaceae</taxon>
        <taxon>Candidatus Nanosyncoccus</taxon>
    </lineage>
</organism>
<keyword evidence="4" id="KW-0233">DNA recombination</keyword>
<evidence type="ECO:0000256" key="2">
    <source>
        <dbReference type="ARBA" id="ARBA00022908"/>
    </source>
</evidence>
<feature type="domain" description="Core-binding (CB)" evidence="7">
    <location>
        <begin position="22"/>
        <end position="118"/>
    </location>
</feature>
<dbReference type="InterPro" id="IPR013762">
    <property type="entry name" value="Integrase-like_cat_sf"/>
</dbReference>
<evidence type="ECO:0000313" key="9">
    <source>
        <dbReference type="Proteomes" id="UP001191019"/>
    </source>
</evidence>
<protein>
    <submittedName>
        <fullName evidence="8">Tyrosine recombinase XerD</fullName>
    </submittedName>
</protein>
<dbReference type="SUPFAM" id="SSF47823">
    <property type="entry name" value="lambda integrase-like, N-terminal domain"/>
    <property type="match status" value="1"/>
</dbReference>
<dbReference type="Pfam" id="PF00589">
    <property type="entry name" value="Phage_integrase"/>
    <property type="match status" value="1"/>
</dbReference>